<feature type="domain" description="HTH lysR-type" evidence="6">
    <location>
        <begin position="26"/>
        <end position="85"/>
    </location>
</feature>
<feature type="domain" description="LysR substrate-binding" evidence="7">
    <location>
        <begin position="110"/>
        <end position="313"/>
    </location>
</feature>
<evidence type="ECO:0000256" key="3">
    <source>
        <dbReference type="ARBA" id="ARBA00023125"/>
    </source>
</evidence>
<dbReference type="Gene3D" id="1.10.10.10">
    <property type="entry name" value="Winged helix-like DNA-binding domain superfamily/Winged helix DNA-binding domain"/>
    <property type="match status" value="1"/>
</dbReference>
<proteinExistence type="inferred from homology"/>
<evidence type="ECO:0000256" key="4">
    <source>
        <dbReference type="ARBA" id="ARBA00023159"/>
    </source>
</evidence>
<dbReference type="InterPro" id="IPR036388">
    <property type="entry name" value="WH-like_DNA-bd_sf"/>
</dbReference>
<gene>
    <name evidence="8" type="ORF">DNFV4_01418</name>
</gene>
<keyword evidence="5" id="KW-0804">Transcription</keyword>
<keyword evidence="3" id="KW-0238">DNA-binding</keyword>
<evidence type="ECO:0000313" key="8">
    <source>
        <dbReference type="EMBL" id="CAI4030986.1"/>
    </source>
</evidence>
<evidence type="ECO:0000256" key="1">
    <source>
        <dbReference type="ARBA" id="ARBA00009437"/>
    </source>
</evidence>
<dbReference type="PANTHER" id="PTHR30346">
    <property type="entry name" value="TRANSCRIPTIONAL DUAL REGULATOR HCAR-RELATED"/>
    <property type="match status" value="1"/>
</dbReference>
<dbReference type="GO" id="GO:0003700">
    <property type="term" value="F:DNA-binding transcription factor activity"/>
    <property type="evidence" value="ECO:0007669"/>
    <property type="project" value="InterPro"/>
</dbReference>
<name>A0AA86MXR5_9BACT</name>
<keyword evidence="2" id="KW-0805">Transcription regulation</keyword>
<dbReference type="Pfam" id="PF00126">
    <property type="entry name" value="HTH_1"/>
    <property type="match status" value="1"/>
</dbReference>
<dbReference type="AlphaFoldDB" id="A0AA86MXR5"/>
<evidence type="ECO:0000259" key="7">
    <source>
        <dbReference type="Pfam" id="PF03466"/>
    </source>
</evidence>
<dbReference type="SUPFAM" id="SSF53850">
    <property type="entry name" value="Periplasmic binding protein-like II"/>
    <property type="match status" value="1"/>
</dbReference>
<evidence type="ECO:0000259" key="6">
    <source>
        <dbReference type="Pfam" id="PF00126"/>
    </source>
</evidence>
<dbReference type="SUPFAM" id="SSF46785">
    <property type="entry name" value="Winged helix' DNA-binding domain"/>
    <property type="match status" value="1"/>
</dbReference>
<keyword evidence="4" id="KW-0010">Activator</keyword>
<dbReference type="PANTHER" id="PTHR30346:SF26">
    <property type="entry name" value="HYDROGEN PEROXIDE-INDUCIBLE GENES ACTIVATOR"/>
    <property type="match status" value="1"/>
</dbReference>
<evidence type="ECO:0000256" key="5">
    <source>
        <dbReference type="ARBA" id="ARBA00023163"/>
    </source>
</evidence>
<dbReference type="EMBL" id="OX365700">
    <property type="protein sequence ID" value="CAI4030986.1"/>
    <property type="molecule type" value="Genomic_DNA"/>
</dbReference>
<evidence type="ECO:0000256" key="2">
    <source>
        <dbReference type="ARBA" id="ARBA00023015"/>
    </source>
</evidence>
<dbReference type="InterPro" id="IPR000847">
    <property type="entry name" value="LysR_HTH_N"/>
</dbReference>
<dbReference type="CDD" id="cd08411">
    <property type="entry name" value="PBP2_OxyR"/>
    <property type="match status" value="1"/>
</dbReference>
<dbReference type="GO" id="GO:0032993">
    <property type="term" value="C:protein-DNA complex"/>
    <property type="evidence" value="ECO:0007669"/>
    <property type="project" value="TreeGrafter"/>
</dbReference>
<sequence length="326" mass="36217">MPEISSVKLIVHASIIYYSYRTIMTLTELRYIVAVAQERHFGRAAERCFITQPALSVAIQKLEEELGTAIFERKKHEVTLTPLGEQIVQQAQRVLEEAERITIIAAQGKDQLVGPLRLGVIATVGPYILPDLVATLHKRAPKMPLEIEENLTANLSRMLKSGRLDVILIALPFEESAIVTQPLYDEPFKAVVPVTHPWAKKTRINAEQLSREQVLLPHAGHCFRQQVLDSCPELSRSDMEGIQGNSLETIRQMVVSGLGITVMPSSALTAKHQNKRLAVVSFAEPMPQRRIGMAWRTGFTRPAALEVLRDAVQSLKIPGLTPVTSS</sequence>
<organism evidence="8 9">
    <name type="scientific">Nitrospira tepida</name>
    <dbReference type="NCBI Taxonomy" id="2973512"/>
    <lineage>
        <taxon>Bacteria</taxon>
        <taxon>Pseudomonadati</taxon>
        <taxon>Nitrospirota</taxon>
        <taxon>Nitrospiria</taxon>
        <taxon>Nitrospirales</taxon>
        <taxon>Nitrospiraceae</taxon>
        <taxon>Nitrospira</taxon>
    </lineage>
</organism>
<dbReference type="Pfam" id="PF03466">
    <property type="entry name" value="LysR_substrate"/>
    <property type="match status" value="1"/>
</dbReference>
<dbReference type="Proteomes" id="UP001179121">
    <property type="component" value="Chromosome"/>
</dbReference>
<accession>A0AA86MXR5</accession>
<dbReference type="Gene3D" id="3.40.190.10">
    <property type="entry name" value="Periplasmic binding protein-like II"/>
    <property type="match status" value="2"/>
</dbReference>
<dbReference type="KEGG" id="nti:DNFV4_01418"/>
<dbReference type="FunFam" id="1.10.10.10:FF:000001">
    <property type="entry name" value="LysR family transcriptional regulator"/>
    <property type="match status" value="1"/>
</dbReference>
<protein>
    <submittedName>
        <fullName evidence="8">Hydrogen peroxide-inducible genes activator</fullName>
    </submittedName>
</protein>
<dbReference type="GO" id="GO:0003677">
    <property type="term" value="F:DNA binding"/>
    <property type="evidence" value="ECO:0007669"/>
    <property type="project" value="UniProtKB-KW"/>
</dbReference>
<dbReference type="InterPro" id="IPR036390">
    <property type="entry name" value="WH_DNA-bd_sf"/>
</dbReference>
<comment type="similarity">
    <text evidence="1">Belongs to the LysR transcriptional regulatory family.</text>
</comment>
<dbReference type="PRINTS" id="PR00039">
    <property type="entry name" value="HTHLYSR"/>
</dbReference>
<dbReference type="InterPro" id="IPR005119">
    <property type="entry name" value="LysR_subst-bd"/>
</dbReference>
<reference evidence="8" key="1">
    <citation type="submission" date="2022-10" db="EMBL/GenBank/DDBJ databases">
        <authorList>
            <person name="Koch H."/>
        </authorList>
    </citation>
    <scope>NUCLEOTIDE SEQUENCE</scope>
    <source>
        <strain evidence="8">DNF</strain>
    </source>
</reference>
<evidence type="ECO:0000313" key="9">
    <source>
        <dbReference type="Proteomes" id="UP001179121"/>
    </source>
</evidence>
<keyword evidence="9" id="KW-1185">Reference proteome</keyword>